<reference evidence="1 4" key="3">
    <citation type="submission" date="2016-10" db="EMBL/GenBank/DDBJ databases">
        <title>Complete Genome Assembly of Pantoea stewartii subsp. stewartii DC283, a Corn Pathogen.</title>
        <authorList>
            <person name="Duong D.A."/>
            <person name="Stevens A.M."/>
            <person name="Jensen R.V."/>
        </authorList>
    </citation>
    <scope>NUCLEOTIDE SEQUENCE [LARGE SCALE GENOMIC DNA]</scope>
    <source>
        <strain evidence="1 4">DC283</strain>
    </source>
</reference>
<dbReference type="EMBL" id="AHIE01000019">
    <property type="protein sequence ID" value="EHU00093.1"/>
    <property type="molecule type" value="Genomic_DNA"/>
</dbReference>
<dbReference type="AlphaFoldDB" id="H3REB7"/>
<gene>
    <name evidence="2" type="ORF">CKS_2350</name>
    <name evidence="1" type="ORF">DSJ_15605</name>
</gene>
<dbReference type="EMBL" id="CP017581">
    <property type="protein sequence ID" value="ARF50622.1"/>
    <property type="molecule type" value="Genomic_DNA"/>
</dbReference>
<reference evidence="2" key="2">
    <citation type="submission" date="2012-01" db="EMBL/GenBank/DDBJ databases">
        <authorList>
            <person name="Biehl B.S."/>
            <person name="Ding Y."/>
            <person name="Dugan-Rocha S.P."/>
            <person name="Gibbs R.A."/>
            <person name="Glasner J.D."/>
            <person name="Kovar C."/>
            <person name="Muzny D.M."/>
            <person name="Neeno-Eckwall E.C."/>
            <person name="Perna N.T."/>
            <person name="Qin X."/>
            <person name="von Bodman S.B."/>
            <person name="Weinstock G.M."/>
        </authorList>
    </citation>
    <scope>NUCLEOTIDE SEQUENCE</scope>
    <source>
        <strain evidence="2">DC283</strain>
    </source>
</reference>
<dbReference type="InterPro" id="IPR018755">
    <property type="entry name" value="Phage_Mu_Gp48"/>
</dbReference>
<reference evidence="2 3" key="1">
    <citation type="journal article" date="2012" name="Mol. Microbiol.">
        <title>The genetic and structural basis of two distinct terminal side branch residues in stewartan and amylovoran exopolysaccharides and their potential role in host adaptation.</title>
        <authorList>
            <person name="Wang X."/>
            <person name="Yang F."/>
            <person name="von Bodman S.B."/>
        </authorList>
    </citation>
    <scope>NUCLEOTIDE SEQUENCE [LARGE SCALE GENOMIC DNA]</scope>
    <source>
        <strain evidence="2 3">DC283</strain>
    </source>
</reference>
<name>H3REB7_PANSE</name>
<organism evidence="2 3">
    <name type="scientific">Pantoea stewartii subsp. stewartii DC283</name>
    <dbReference type="NCBI Taxonomy" id="660596"/>
    <lineage>
        <taxon>Bacteria</taxon>
        <taxon>Pseudomonadati</taxon>
        <taxon>Pseudomonadota</taxon>
        <taxon>Gammaproteobacteria</taxon>
        <taxon>Enterobacterales</taxon>
        <taxon>Erwiniaceae</taxon>
        <taxon>Pantoea</taxon>
    </lineage>
</organism>
<dbReference type="OrthoDB" id="6592844at2"/>
<accession>H3REB7</accession>
<dbReference type="Proteomes" id="UP000192380">
    <property type="component" value="Chromosome"/>
</dbReference>
<dbReference type="KEGG" id="pstw:DSJ_15605"/>
<sequence>MNYRDLLASLLPPVAYDANQVKLDAELTAKGNALSLISSSANEVTEAVTPLFSDGLLNDWERVLELTPGEEDTWQQRLDAVLIKLAETGGLSRAYFIKLAATAGYTITIDEFEPFRAGINRAGDQLYVPEIIYVWAVNVKSSVTVYYFRAGASLPGERLATYGNKVLETIFENLKPAHTYCYFTYEEEV</sequence>
<proteinExistence type="predicted"/>
<keyword evidence="4" id="KW-1185">Reference proteome</keyword>
<protein>
    <submittedName>
        <fullName evidence="1">Phage tail protein</fullName>
    </submittedName>
</protein>
<dbReference type="PATRIC" id="fig|660596.6.peg.2444"/>
<dbReference type="Pfam" id="PF10076">
    <property type="entry name" value="Phage_Mu_Gp48"/>
    <property type="match status" value="1"/>
</dbReference>
<dbReference type="STRING" id="660596.DSJ_15605"/>
<evidence type="ECO:0000313" key="3">
    <source>
        <dbReference type="Proteomes" id="UP000005050"/>
    </source>
</evidence>
<dbReference type="Proteomes" id="UP000005050">
    <property type="component" value="Unassembled WGS sequence"/>
</dbReference>
<dbReference type="RefSeq" id="WP_006119785.1">
    <property type="nucleotide sequence ID" value="NZ_AHIE01000019.1"/>
</dbReference>
<evidence type="ECO:0000313" key="1">
    <source>
        <dbReference type="EMBL" id="ARF50622.1"/>
    </source>
</evidence>
<evidence type="ECO:0000313" key="4">
    <source>
        <dbReference type="Proteomes" id="UP000192380"/>
    </source>
</evidence>
<evidence type="ECO:0000313" key="2">
    <source>
        <dbReference type="EMBL" id="EHU00093.1"/>
    </source>
</evidence>